<organism evidence="2 3">
    <name type="scientific">Ignelater luminosus</name>
    <name type="common">Cucubano</name>
    <name type="synonym">Pyrophorus luminosus</name>
    <dbReference type="NCBI Taxonomy" id="2038154"/>
    <lineage>
        <taxon>Eukaryota</taxon>
        <taxon>Metazoa</taxon>
        <taxon>Ecdysozoa</taxon>
        <taxon>Arthropoda</taxon>
        <taxon>Hexapoda</taxon>
        <taxon>Insecta</taxon>
        <taxon>Pterygota</taxon>
        <taxon>Neoptera</taxon>
        <taxon>Endopterygota</taxon>
        <taxon>Coleoptera</taxon>
        <taxon>Polyphaga</taxon>
        <taxon>Elateriformia</taxon>
        <taxon>Elateroidea</taxon>
        <taxon>Elateridae</taxon>
        <taxon>Agrypninae</taxon>
        <taxon>Pyrophorini</taxon>
        <taxon>Ignelater</taxon>
    </lineage>
</organism>
<reference evidence="2" key="1">
    <citation type="submission" date="2019-08" db="EMBL/GenBank/DDBJ databases">
        <title>The genome of the North American firefly Photinus pyralis.</title>
        <authorList>
            <consortium name="Photinus pyralis genome working group"/>
            <person name="Fallon T.R."/>
            <person name="Sander Lower S.E."/>
            <person name="Weng J.-K."/>
        </authorList>
    </citation>
    <scope>NUCLEOTIDE SEQUENCE</scope>
    <source>
        <strain evidence="2">TRF0915ILg1</strain>
        <tissue evidence="2">Whole body</tissue>
    </source>
</reference>
<dbReference type="Gene3D" id="3.30.420.10">
    <property type="entry name" value="Ribonuclease H-like superfamily/Ribonuclease H"/>
    <property type="match status" value="1"/>
</dbReference>
<comment type="caution">
    <text evidence="2">The sequence shown here is derived from an EMBL/GenBank/DDBJ whole genome shotgun (WGS) entry which is preliminary data.</text>
</comment>
<dbReference type="InterPro" id="IPR040676">
    <property type="entry name" value="DUF5641"/>
</dbReference>
<evidence type="ECO:0000313" key="3">
    <source>
        <dbReference type="Proteomes" id="UP000801492"/>
    </source>
</evidence>
<dbReference type="SUPFAM" id="SSF53098">
    <property type="entry name" value="Ribonuclease H-like"/>
    <property type="match status" value="1"/>
</dbReference>
<accession>A0A8K0C9Q9</accession>
<dbReference type="InterPro" id="IPR012337">
    <property type="entry name" value="RNaseH-like_sf"/>
</dbReference>
<dbReference type="AlphaFoldDB" id="A0A8K0C9Q9"/>
<dbReference type="PANTHER" id="PTHR47331:SF2">
    <property type="match status" value="1"/>
</dbReference>
<sequence length="385" mass="44799">MFGWIRTFIHNAQVNVKLRKRGELSAREFCEAEKTVLRFVQEESFSGDQDSRIKDFRGQTDRDNLIRIKTLITQRDDDINFREPVVLNPKHPVVMILNEIREKFWIRQGRKSVRMIINKCITCKRYKASHVNAEPVALPKNRVGNAVPFEISSVDFAGPVYVKENQKGWICLFTSAVYRTFHLELVTSLSTDAFLEVLRRFIVRRGGWWERLVRVMKELLRKVLKKSSLTYEEMCTTLCDGEAIINSRPITYQSDSIKEPRPSSPAVFLLETKSVEVLNLDYWPLTKIVETITGKDGGIRVDRLKTANGELVRPVQRIYQLEINSPIEQKVTKENKQENFDPLDITEVTLSKENEDEECHLVKKPSVVTRYRRQVKMPKRLGLND</sequence>
<keyword evidence="3" id="KW-1185">Reference proteome</keyword>
<dbReference type="GO" id="GO:0003676">
    <property type="term" value="F:nucleic acid binding"/>
    <property type="evidence" value="ECO:0007669"/>
    <property type="project" value="InterPro"/>
</dbReference>
<dbReference type="Pfam" id="PF18701">
    <property type="entry name" value="DUF5641"/>
    <property type="match status" value="1"/>
</dbReference>
<evidence type="ECO:0000313" key="2">
    <source>
        <dbReference type="EMBL" id="KAF2881336.1"/>
    </source>
</evidence>
<dbReference type="Proteomes" id="UP000801492">
    <property type="component" value="Unassembled WGS sequence"/>
</dbReference>
<evidence type="ECO:0000259" key="1">
    <source>
        <dbReference type="Pfam" id="PF18701"/>
    </source>
</evidence>
<dbReference type="EMBL" id="VTPC01090753">
    <property type="protein sequence ID" value="KAF2881336.1"/>
    <property type="molecule type" value="Genomic_DNA"/>
</dbReference>
<proteinExistence type="predicted"/>
<gene>
    <name evidence="2" type="ORF">ILUMI_24835</name>
</gene>
<feature type="domain" description="DUF5641" evidence="1">
    <location>
        <begin position="281"/>
        <end position="320"/>
    </location>
</feature>
<name>A0A8K0C9Q9_IGNLU</name>
<dbReference type="InterPro" id="IPR036397">
    <property type="entry name" value="RNaseH_sf"/>
</dbReference>
<protein>
    <recommendedName>
        <fullName evidence="1">DUF5641 domain-containing protein</fullName>
    </recommendedName>
</protein>
<dbReference type="PANTHER" id="PTHR47331">
    <property type="entry name" value="PHD-TYPE DOMAIN-CONTAINING PROTEIN"/>
    <property type="match status" value="1"/>
</dbReference>
<dbReference type="OrthoDB" id="5967017at2759"/>